<dbReference type="AlphaFoldDB" id="A0A0R1GSI3"/>
<dbReference type="PATRIC" id="fig|1267003.4.peg.303"/>
<comment type="caution">
    <text evidence="3">The sequence shown here is derived from an EMBL/GenBank/DDBJ whole genome shotgun (WGS) entry which is preliminary data.</text>
</comment>
<dbReference type="NCBIfam" id="TIGR01167">
    <property type="entry name" value="LPXTG_anchor"/>
    <property type="match status" value="1"/>
</dbReference>
<dbReference type="Proteomes" id="UP000051176">
    <property type="component" value="Unassembled WGS sequence"/>
</dbReference>
<sequence>MSRKQYQQQSSTTTKVHFKLYKSGKLWLVSGVTTLSLLTGLTLVGMAPVHAATTSTDDPTAESSSQNANTQGTVPLKSNSGDSDTSSLENNKSNTPPETTSEDSKSNPTDSAEKKVPESNNGDTDTSKDGSVTNNNQIPNTPKGSDPADAPSKNNDQSGNPAPTNSIDNSNPDSTLPGDKSTEKIDGGTGSGDVDSSNFLVSQNDIKTDSLFKSFSVEDLSISDDSVDTLADEKVPATTVAAPTLNYAPIIGNFYVTVDGATSYALYGATASVSVQPYSTTNYKTNPITGDQQLWGFYIILPNGVTANLADFKTSASTFLADLNKDGYINNLTSIDVYQLKNTSPTTTEPNGREVFYFRPNDGAVISSQSSPNGTKLHLLITTPPASSSIKSVTINADIARNFDSTTGQMTKLTGEDQLQQAVQNDILFYGQSNTTTATPTYYKALSWQRFSSDSNNPYPDDYLVGTAGYANGLPRTDSEGNPYFILSEWAKTLNYISAKAEDTYNVINKDTGLTSTFHTTGLTGSNYDPISEIMANTVYKDPQNYQFSLSQDTFTAVPTNAVYNPTVADVSTNDLKNVTNLDDLTMTGQTYTVYVSPIQTKLSTKKGTKFVAGAANRWDPNNTLVDALDENGQPISVGNGVVMTDKDGAPVSVSDPSNLVDTTKAGTYTVYYAYTDSQGTQTIVPATITVLPNSSTLSVLPSSELTTSGTWDPTANLTGYSDTSADSKPTDSVTDAAALAQALADGTIKVAYSYQKSAGGPATASNSVDPKVPGIYTVTYTYTDSNGQAITATSIVTVKAPATSGSTTPDPGTTTATDPVTSKPSTPTTKPSSKPGKPWRNVDSVTKPTIKTTTRGKVTALSAATSVKKAHGLSALTTGNSAAIATSWPIRAAYRSNNQAAKIQSTSHASQNESTDNTMASQSGNAQTTLPQTSDAHSWLSYLGLASLSLLGFISFHRKQD</sequence>
<evidence type="ECO:0000256" key="1">
    <source>
        <dbReference type="ARBA" id="ARBA00022729"/>
    </source>
</evidence>
<dbReference type="STRING" id="357278.IV61_GL000308"/>
<dbReference type="EMBL" id="AZCZ01000012">
    <property type="protein sequence ID" value="KRK37228.1"/>
    <property type="molecule type" value="Genomic_DNA"/>
</dbReference>
<feature type="compositionally biased region" description="Polar residues" evidence="2">
    <location>
        <begin position="152"/>
        <end position="174"/>
    </location>
</feature>
<name>A0A0R1GSI3_9LACO</name>
<dbReference type="Pfam" id="PF19258">
    <property type="entry name" value="KxYKxGKxW_sig"/>
    <property type="match status" value="1"/>
</dbReference>
<feature type="compositionally biased region" description="Low complexity" evidence="2">
    <location>
        <begin position="802"/>
        <end position="839"/>
    </location>
</feature>
<organism evidence="3 4">
    <name type="scientific">Levilactobacillus parabrevis ATCC 53295</name>
    <dbReference type="NCBI Taxonomy" id="1267003"/>
    <lineage>
        <taxon>Bacteria</taxon>
        <taxon>Bacillati</taxon>
        <taxon>Bacillota</taxon>
        <taxon>Bacilli</taxon>
        <taxon>Lactobacillales</taxon>
        <taxon>Lactobacillaceae</taxon>
        <taxon>Levilactobacillus</taxon>
    </lineage>
</organism>
<accession>A0A0R1GSI3</accession>
<dbReference type="InterPro" id="IPR013783">
    <property type="entry name" value="Ig-like_fold"/>
</dbReference>
<proteinExistence type="predicted"/>
<evidence type="ECO:0000313" key="4">
    <source>
        <dbReference type="Proteomes" id="UP000051176"/>
    </source>
</evidence>
<evidence type="ECO:0000313" key="3">
    <source>
        <dbReference type="EMBL" id="KRK37228.1"/>
    </source>
</evidence>
<feature type="compositionally biased region" description="Polar residues" evidence="2">
    <location>
        <begin position="844"/>
        <end position="854"/>
    </location>
</feature>
<dbReference type="OrthoDB" id="2327454at2"/>
<feature type="region of interest" description="Disordered" evidence="2">
    <location>
        <begin position="802"/>
        <end position="854"/>
    </location>
</feature>
<reference evidence="3 4" key="1">
    <citation type="journal article" date="2015" name="Genome Announc.">
        <title>Expanding the biotechnology potential of lactobacilli through comparative genomics of 213 strains and associated genera.</title>
        <authorList>
            <person name="Sun Z."/>
            <person name="Harris H.M."/>
            <person name="McCann A."/>
            <person name="Guo C."/>
            <person name="Argimon S."/>
            <person name="Zhang W."/>
            <person name="Yang X."/>
            <person name="Jeffery I.B."/>
            <person name="Cooney J.C."/>
            <person name="Kagawa T.F."/>
            <person name="Liu W."/>
            <person name="Song Y."/>
            <person name="Salvetti E."/>
            <person name="Wrobel A."/>
            <person name="Rasinkangas P."/>
            <person name="Parkhill J."/>
            <person name="Rea M.C."/>
            <person name="O'Sullivan O."/>
            <person name="Ritari J."/>
            <person name="Douillard F.P."/>
            <person name="Paul Ross R."/>
            <person name="Yang R."/>
            <person name="Briner A.E."/>
            <person name="Felis G.E."/>
            <person name="de Vos W.M."/>
            <person name="Barrangou R."/>
            <person name="Klaenhammer T.R."/>
            <person name="Caufield P.W."/>
            <person name="Cui Y."/>
            <person name="Zhang H."/>
            <person name="O'Toole P.W."/>
        </authorList>
    </citation>
    <scope>NUCLEOTIDE SEQUENCE [LARGE SCALE GENOMIC DNA]</scope>
    <source>
        <strain evidence="3 4">ATCC 53295</strain>
    </source>
</reference>
<keyword evidence="1" id="KW-0732">Signal</keyword>
<keyword evidence="4" id="KW-1185">Reference proteome</keyword>
<feature type="compositionally biased region" description="Polar residues" evidence="2">
    <location>
        <begin position="52"/>
        <end position="99"/>
    </location>
</feature>
<feature type="region of interest" description="Disordered" evidence="2">
    <location>
        <begin position="900"/>
        <end position="932"/>
    </location>
</feature>
<dbReference type="NCBIfam" id="TIGR03715">
    <property type="entry name" value="KxYKxGKxW"/>
    <property type="match status" value="1"/>
</dbReference>
<protein>
    <submittedName>
        <fullName evidence="3">Uncharacterized protein</fullName>
    </submittedName>
</protein>
<feature type="region of interest" description="Disordered" evidence="2">
    <location>
        <begin position="52"/>
        <end position="198"/>
    </location>
</feature>
<dbReference type="RefSeq" id="WP_081624582.1">
    <property type="nucleotide sequence ID" value="NZ_AZCZ01000012.1"/>
</dbReference>
<dbReference type="Gene3D" id="2.60.40.10">
    <property type="entry name" value="Immunoglobulins"/>
    <property type="match status" value="2"/>
</dbReference>
<gene>
    <name evidence="3" type="ORF">FD07_GL000285</name>
</gene>
<feature type="compositionally biased region" description="Polar residues" evidence="2">
    <location>
        <begin position="118"/>
        <end position="143"/>
    </location>
</feature>
<dbReference type="InterPro" id="IPR022263">
    <property type="entry name" value="KxYKxGKxW"/>
</dbReference>
<evidence type="ECO:0000256" key="2">
    <source>
        <dbReference type="SAM" id="MobiDB-lite"/>
    </source>
</evidence>